<dbReference type="OMA" id="GINGTWR"/>
<name>G0VH68_NAUCA</name>
<dbReference type="HOGENOM" id="CLU_1001467_0_0_1"/>
<dbReference type="KEGG" id="ncs:NCAS_0F03570"/>
<sequence>MNECMDEHTGSISQPAISNMIRIATPQNIAVLPATRIRLFSTINSLLREQQQKTTASKNKTKTRNYYSYHYHPSKRVPASQNQASAAAPEASSSTTAQTTSAPATSTTPAFKYSNNIFRKLPKVPMTRYLETKQLSKEILFAGYKPIMYPVRENPLFKLKIKQEDAKRENGNEKRALGSSVSHKYKGIWSTSILGLQDYPEWNNVPWNNIKNLKPFDEELASITIKKNKK</sequence>
<dbReference type="GO" id="GO:0005739">
    <property type="term" value="C:mitochondrion"/>
    <property type="evidence" value="ECO:0007669"/>
    <property type="project" value="UniProtKB-SubCell"/>
</dbReference>
<evidence type="ECO:0000313" key="4">
    <source>
        <dbReference type="EMBL" id="CCC70841.1"/>
    </source>
</evidence>
<dbReference type="InParanoid" id="G0VH68"/>
<feature type="region of interest" description="Disordered" evidence="3">
    <location>
        <begin position="73"/>
        <end position="107"/>
    </location>
</feature>
<organism evidence="4 5">
    <name type="scientific">Naumovozyma castellii</name>
    <name type="common">Yeast</name>
    <name type="synonym">Saccharomyces castellii</name>
    <dbReference type="NCBI Taxonomy" id="27288"/>
    <lineage>
        <taxon>Eukaryota</taxon>
        <taxon>Fungi</taxon>
        <taxon>Dikarya</taxon>
        <taxon>Ascomycota</taxon>
        <taxon>Saccharomycotina</taxon>
        <taxon>Saccharomycetes</taxon>
        <taxon>Saccharomycetales</taxon>
        <taxon>Saccharomycetaceae</taxon>
        <taxon>Naumovozyma</taxon>
    </lineage>
</organism>
<dbReference type="GeneID" id="96904487"/>
<keyword evidence="2" id="KW-0496">Mitochondrion</keyword>
<reference key="2">
    <citation type="submission" date="2011-08" db="EMBL/GenBank/DDBJ databases">
        <title>Genome sequence of Naumovozyma castellii.</title>
        <authorList>
            <person name="Gordon J.L."/>
            <person name="Armisen D."/>
            <person name="Proux-Wera E."/>
            <person name="OhEigeartaigh S.S."/>
            <person name="Byrne K.P."/>
            <person name="Wolfe K.H."/>
        </authorList>
    </citation>
    <scope>NUCLEOTIDE SEQUENCE</scope>
    <source>
        <strain>Type strain:CBS 4309</strain>
    </source>
</reference>
<evidence type="ECO:0000256" key="2">
    <source>
        <dbReference type="ARBA" id="ARBA00023128"/>
    </source>
</evidence>
<evidence type="ECO:0000256" key="1">
    <source>
        <dbReference type="ARBA" id="ARBA00004173"/>
    </source>
</evidence>
<accession>G0VH68</accession>
<dbReference type="EMBL" id="HE576757">
    <property type="protein sequence ID" value="CCC70841.1"/>
    <property type="molecule type" value="Genomic_DNA"/>
</dbReference>
<keyword evidence="5" id="KW-1185">Reference proteome</keyword>
<dbReference type="eggNOG" id="ENOG502S2RD">
    <property type="taxonomic scope" value="Eukaryota"/>
</dbReference>
<evidence type="ECO:0000256" key="3">
    <source>
        <dbReference type="SAM" id="MobiDB-lite"/>
    </source>
</evidence>
<dbReference type="InterPro" id="IPR014804">
    <property type="entry name" value="Pet20-like"/>
</dbReference>
<proteinExistence type="predicted"/>
<dbReference type="AlphaFoldDB" id="G0VH68"/>
<dbReference type="OrthoDB" id="3992052at2759"/>
<dbReference type="Pfam" id="PF08692">
    <property type="entry name" value="Pet20"/>
    <property type="match status" value="2"/>
</dbReference>
<gene>
    <name evidence="4" type="primary">NCAS0F03570</name>
    <name evidence="4" type="ordered locus">NCAS_0F03570</name>
</gene>
<reference evidence="4 5" key="1">
    <citation type="journal article" date="2011" name="Proc. Natl. Acad. Sci. U.S.A.">
        <title>Evolutionary erosion of yeast sex chromosomes by mating-type switching accidents.</title>
        <authorList>
            <person name="Gordon J.L."/>
            <person name="Armisen D."/>
            <person name="Proux-Wera E."/>
            <person name="Oheigeartaigh S.S."/>
            <person name="Byrne K.P."/>
            <person name="Wolfe K.H."/>
        </authorList>
    </citation>
    <scope>NUCLEOTIDE SEQUENCE [LARGE SCALE GENOMIC DNA]</scope>
    <source>
        <strain evidence="5">ATCC 76901 / BCRC 22586 / CBS 4309 / NBRC 1992 / NRRL Y-12630</strain>
    </source>
</reference>
<dbReference type="Proteomes" id="UP000001640">
    <property type="component" value="Chromosome 6"/>
</dbReference>
<evidence type="ECO:0000313" key="5">
    <source>
        <dbReference type="Proteomes" id="UP000001640"/>
    </source>
</evidence>
<feature type="compositionally biased region" description="Low complexity" evidence="3">
    <location>
        <begin position="78"/>
        <end position="107"/>
    </location>
</feature>
<dbReference type="RefSeq" id="XP_003677194.1">
    <property type="nucleotide sequence ID" value="XM_003677146.1"/>
</dbReference>
<comment type="subcellular location">
    <subcellularLocation>
        <location evidence="1">Mitochondrion</location>
    </subcellularLocation>
</comment>
<protein>
    <submittedName>
        <fullName evidence="4">Uncharacterized protein</fullName>
    </submittedName>
</protein>